<sequence length="243" mass="28003">MSQTIYSFFQNFFDGETNIVFLLAFILFLASLSLKNIDYEYRPIDLFSEESKVSIFQFTLRIPRFCQNDPEFVKHNPAKKVPTLVINGLSLTESLAIIEYLDEAFPDPPFLPKELDQRAYSRAIALHIVSSIQPLQAISIHKMLNEKEKRYGDFWCNHFVNRGFKALEELLIKYSGKYCVGNQLTIADINLPSIIYNAKIYNVDMTQYPTIVRIGETLNEHPKFKPAHPDLQPDAPKTTKADM</sequence>
<dbReference type="Gene3D" id="1.20.1050.10">
    <property type="match status" value="1"/>
</dbReference>
<comment type="catalytic activity">
    <reaction evidence="1">
        <text>4-maleylacetoacetate = 4-fumarylacetoacetate</text>
        <dbReference type="Rhea" id="RHEA:14817"/>
        <dbReference type="ChEBI" id="CHEBI:17105"/>
        <dbReference type="ChEBI" id="CHEBI:18034"/>
        <dbReference type="EC" id="5.2.1.2"/>
    </reaction>
</comment>
<dbReference type="CDD" id="cd03191">
    <property type="entry name" value="GST_C_Zeta"/>
    <property type="match status" value="1"/>
</dbReference>
<proteinExistence type="inferred from homology"/>
<evidence type="ECO:0000313" key="12">
    <source>
        <dbReference type="Proteomes" id="UP000095282"/>
    </source>
</evidence>
<evidence type="ECO:0000256" key="9">
    <source>
        <dbReference type="SAM" id="Phobius"/>
    </source>
</evidence>
<feature type="transmembrane region" description="Helical" evidence="9">
    <location>
        <begin position="17"/>
        <end position="34"/>
    </location>
</feature>
<evidence type="ECO:0000256" key="4">
    <source>
        <dbReference type="ARBA" id="ARBA00010007"/>
    </source>
</evidence>
<feature type="domain" description="GST C-terminal" evidence="11">
    <location>
        <begin position="114"/>
        <end position="237"/>
    </location>
</feature>
<keyword evidence="7" id="KW-0585">Phenylalanine catabolism</keyword>
<feature type="domain" description="GST N-terminal" evidence="10">
    <location>
        <begin position="32"/>
        <end position="109"/>
    </location>
</feature>
<dbReference type="Pfam" id="PF14497">
    <property type="entry name" value="GST_C_3"/>
    <property type="match status" value="1"/>
</dbReference>
<evidence type="ECO:0000256" key="1">
    <source>
        <dbReference type="ARBA" id="ARBA00001622"/>
    </source>
</evidence>
<dbReference type="SUPFAM" id="SSF52833">
    <property type="entry name" value="Thioredoxin-like"/>
    <property type="match status" value="1"/>
</dbReference>
<name>A0A1I7TQC5_9PELO</name>
<keyword evidence="9" id="KW-0812">Transmembrane</keyword>
<dbReference type="InterPro" id="IPR036249">
    <property type="entry name" value="Thioredoxin-like_sf"/>
</dbReference>
<dbReference type="SFLD" id="SFLDG00358">
    <property type="entry name" value="Main_(cytGST)"/>
    <property type="match status" value="1"/>
</dbReference>
<dbReference type="InterPro" id="IPR005955">
    <property type="entry name" value="GST_Zeta"/>
</dbReference>
<feature type="region of interest" description="Disordered" evidence="8">
    <location>
        <begin position="222"/>
        <end position="243"/>
    </location>
</feature>
<dbReference type="PROSITE" id="PS50405">
    <property type="entry name" value="GST_CTER"/>
    <property type="match status" value="1"/>
</dbReference>
<dbReference type="SFLD" id="SFLDS00019">
    <property type="entry name" value="Glutathione_Transferase_(cytos"/>
    <property type="match status" value="1"/>
</dbReference>
<evidence type="ECO:0000256" key="6">
    <source>
        <dbReference type="ARBA" id="ARBA00022878"/>
    </source>
</evidence>
<evidence type="ECO:0000256" key="5">
    <source>
        <dbReference type="ARBA" id="ARBA00013199"/>
    </source>
</evidence>
<comment type="similarity">
    <text evidence="4">Belongs to the GST superfamily. Zeta family.</text>
</comment>
<dbReference type="InterPro" id="IPR036282">
    <property type="entry name" value="Glutathione-S-Trfase_C_sf"/>
</dbReference>
<evidence type="ECO:0000256" key="7">
    <source>
        <dbReference type="ARBA" id="ARBA00023232"/>
    </source>
</evidence>
<organism evidence="12 13">
    <name type="scientific">Caenorhabditis tropicalis</name>
    <dbReference type="NCBI Taxonomy" id="1561998"/>
    <lineage>
        <taxon>Eukaryota</taxon>
        <taxon>Metazoa</taxon>
        <taxon>Ecdysozoa</taxon>
        <taxon>Nematoda</taxon>
        <taxon>Chromadorea</taxon>
        <taxon>Rhabditida</taxon>
        <taxon>Rhabditina</taxon>
        <taxon>Rhabditomorpha</taxon>
        <taxon>Rhabditoidea</taxon>
        <taxon>Rhabditidae</taxon>
        <taxon>Peloderinae</taxon>
        <taxon>Caenorhabditis</taxon>
    </lineage>
</organism>
<dbReference type="GO" id="GO:0005739">
    <property type="term" value="C:mitochondrion"/>
    <property type="evidence" value="ECO:0007669"/>
    <property type="project" value="TreeGrafter"/>
</dbReference>
<keyword evidence="6" id="KW-0828">Tyrosine catabolism</keyword>
<dbReference type="Pfam" id="PF13417">
    <property type="entry name" value="GST_N_3"/>
    <property type="match status" value="1"/>
</dbReference>
<dbReference type="PANTHER" id="PTHR42673">
    <property type="entry name" value="MALEYLACETOACETATE ISOMERASE"/>
    <property type="match status" value="1"/>
</dbReference>
<keyword evidence="9" id="KW-0472">Membrane</keyword>
<comment type="pathway">
    <text evidence="3">Amino-acid degradation; L-phenylalanine degradation; acetoacetate and fumarate from L-phenylalanine: step 5/6.</text>
</comment>
<dbReference type="UniPathway" id="UPA00139">
    <property type="reaction ID" value="UER00340"/>
</dbReference>
<dbReference type="Proteomes" id="UP000095282">
    <property type="component" value="Unplaced"/>
</dbReference>
<evidence type="ECO:0000256" key="2">
    <source>
        <dbReference type="ARBA" id="ARBA00001955"/>
    </source>
</evidence>
<dbReference type="Gene3D" id="3.40.30.10">
    <property type="entry name" value="Glutaredoxin"/>
    <property type="match status" value="1"/>
</dbReference>
<evidence type="ECO:0000313" key="13">
    <source>
        <dbReference type="WBParaSite" id="Csp11.Scaffold629.g10722.t1"/>
    </source>
</evidence>
<dbReference type="GO" id="GO:0006572">
    <property type="term" value="P:L-tyrosine catabolic process"/>
    <property type="evidence" value="ECO:0007669"/>
    <property type="project" value="UniProtKB-KW"/>
</dbReference>
<dbReference type="WBParaSite" id="Csp11.Scaffold629.g10722.t1">
    <property type="protein sequence ID" value="Csp11.Scaffold629.g10722.t1"/>
    <property type="gene ID" value="Csp11.Scaffold629.g10722"/>
</dbReference>
<dbReference type="InterPro" id="IPR034330">
    <property type="entry name" value="GST_Zeta_C"/>
</dbReference>
<comment type="cofactor">
    <cofactor evidence="2">
        <name>glutathione</name>
        <dbReference type="ChEBI" id="CHEBI:57925"/>
    </cofactor>
</comment>
<dbReference type="InterPro" id="IPR040079">
    <property type="entry name" value="Glutathione_S-Trfase"/>
</dbReference>
<evidence type="ECO:0000259" key="10">
    <source>
        <dbReference type="PROSITE" id="PS50404"/>
    </source>
</evidence>
<dbReference type="InterPro" id="IPR004045">
    <property type="entry name" value="Glutathione_S-Trfase_N"/>
</dbReference>
<reference evidence="13" key="1">
    <citation type="submission" date="2016-11" db="UniProtKB">
        <authorList>
            <consortium name="WormBaseParasite"/>
        </authorList>
    </citation>
    <scope>IDENTIFICATION</scope>
</reference>
<dbReference type="GO" id="GO:0016034">
    <property type="term" value="F:maleylacetoacetate isomerase activity"/>
    <property type="evidence" value="ECO:0007669"/>
    <property type="project" value="UniProtKB-EC"/>
</dbReference>
<protein>
    <recommendedName>
        <fullName evidence="5">maleylacetoacetate isomerase</fullName>
        <ecNumber evidence="5">5.2.1.2</ecNumber>
    </recommendedName>
</protein>
<dbReference type="PROSITE" id="PS50404">
    <property type="entry name" value="GST_NTER"/>
    <property type="match status" value="1"/>
</dbReference>
<dbReference type="STRING" id="1561998.A0A1I7TQC5"/>
<dbReference type="eggNOG" id="KOG0868">
    <property type="taxonomic scope" value="Eukaryota"/>
</dbReference>
<dbReference type="AlphaFoldDB" id="A0A1I7TQC5"/>
<dbReference type="GO" id="GO:0006749">
    <property type="term" value="P:glutathione metabolic process"/>
    <property type="evidence" value="ECO:0007669"/>
    <property type="project" value="TreeGrafter"/>
</dbReference>
<dbReference type="GO" id="GO:0006559">
    <property type="term" value="P:L-phenylalanine catabolic process"/>
    <property type="evidence" value="ECO:0007669"/>
    <property type="project" value="UniProtKB-UniPathway"/>
</dbReference>
<dbReference type="EC" id="5.2.1.2" evidence="5"/>
<evidence type="ECO:0000256" key="8">
    <source>
        <dbReference type="SAM" id="MobiDB-lite"/>
    </source>
</evidence>
<keyword evidence="12" id="KW-1185">Reference proteome</keyword>
<dbReference type="SUPFAM" id="SSF47616">
    <property type="entry name" value="GST C-terminal domain-like"/>
    <property type="match status" value="1"/>
</dbReference>
<evidence type="ECO:0000259" key="11">
    <source>
        <dbReference type="PROSITE" id="PS50405"/>
    </source>
</evidence>
<dbReference type="FunFam" id="1.20.1050.10:FF:000017">
    <property type="entry name" value="Maleylacetoacetate isomerase"/>
    <property type="match status" value="1"/>
</dbReference>
<dbReference type="PANTHER" id="PTHR42673:SF1">
    <property type="entry name" value="MALEYLACETOACETATE ISOMERASE"/>
    <property type="match status" value="1"/>
</dbReference>
<dbReference type="InterPro" id="IPR004046">
    <property type="entry name" value="GST_C"/>
</dbReference>
<keyword evidence="9" id="KW-1133">Transmembrane helix</keyword>
<dbReference type="InterPro" id="IPR010987">
    <property type="entry name" value="Glutathione-S-Trfase_C-like"/>
</dbReference>
<dbReference type="GO" id="GO:0004364">
    <property type="term" value="F:glutathione transferase activity"/>
    <property type="evidence" value="ECO:0007669"/>
    <property type="project" value="TreeGrafter"/>
</dbReference>
<evidence type="ECO:0000256" key="3">
    <source>
        <dbReference type="ARBA" id="ARBA00004671"/>
    </source>
</evidence>
<accession>A0A1I7TQC5</accession>
<dbReference type="NCBIfam" id="TIGR01262">
    <property type="entry name" value="maiA"/>
    <property type="match status" value="1"/>
</dbReference>